<sequence>SCFPGGIFKVLTVCRVGASHASHGTARGLRNSCEPSAGAFGVWARASQRPDSRGPRRWARQPRPPPGAGGAQGAATDNARPHARVEGELRDDAQDGEQIVQDRAQGHGRDRRGTAAGQNRQEQHHHPGEAPDTRPPQEEPGEDGVRRLDVLLACGQARVERPRFHLGAKRHLREDHSGGYCCQRHLEGVRRGPQQRG</sequence>
<feature type="compositionally biased region" description="Basic and acidic residues" evidence="1">
    <location>
        <begin position="104"/>
        <end position="113"/>
    </location>
</feature>
<proteinExistence type="predicted"/>
<accession>A0ABN9V203</accession>
<gene>
    <name evidence="2" type="ORF">PCOR1329_LOCUS53258</name>
</gene>
<dbReference type="EMBL" id="CAUYUJ010016492">
    <property type="protein sequence ID" value="CAK0865839.1"/>
    <property type="molecule type" value="Genomic_DNA"/>
</dbReference>
<organism evidence="2 3">
    <name type="scientific">Prorocentrum cordatum</name>
    <dbReference type="NCBI Taxonomy" id="2364126"/>
    <lineage>
        <taxon>Eukaryota</taxon>
        <taxon>Sar</taxon>
        <taxon>Alveolata</taxon>
        <taxon>Dinophyceae</taxon>
        <taxon>Prorocentrales</taxon>
        <taxon>Prorocentraceae</taxon>
        <taxon>Prorocentrum</taxon>
    </lineage>
</organism>
<dbReference type="Proteomes" id="UP001189429">
    <property type="component" value="Unassembled WGS sequence"/>
</dbReference>
<comment type="caution">
    <text evidence="2">The sequence shown here is derived from an EMBL/GenBank/DDBJ whole genome shotgun (WGS) entry which is preliminary data.</text>
</comment>
<feature type="non-terminal residue" evidence="2">
    <location>
        <position position="1"/>
    </location>
</feature>
<evidence type="ECO:0000256" key="1">
    <source>
        <dbReference type="SAM" id="MobiDB-lite"/>
    </source>
</evidence>
<feature type="region of interest" description="Disordered" evidence="1">
    <location>
        <begin position="44"/>
        <end position="142"/>
    </location>
</feature>
<name>A0ABN9V203_9DINO</name>
<evidence type="ECO:0000313" key="2">
    <source>
        <dbReference type="EMBL" id="CAK0865839.1"/>
    </source>
</evidence>
<feature type="compositionally biased region" description="Basic and acidic residues" evidence="1">
    <location>
        <begin position="121"/>
        <end position="142"/>
    </location>
</feature>
<reference evidence="2" key="1">
    <citation type="submission" date="2023-10" db="EMBL/GenBank/DDBJ databases">
        <authorList>
            <person name="Chen Y."/>
            <person name="Shah S."/>
            <person name="Dougan E. K."/>
            <person name="Thang M."/>
            <person name="Chan C."/>
        </authorList>
    </citation>
    <scope>NUCLEOTIDE SEQUENCE [LARGE SCALE GENOMIC DNA]</scope>
</reference>
<protein>
    <submittedName>
        <fullName evidence="2">Uncharacterized protein</fullName>
    </submittedName>
</protein>
<feature type="compositionally biased region" description="Basic and acidic residues" evidence="1">
    <location>
        <begin position="79"/>
        <end position="93"/>
    </location>
</feature>
<evidence type="ECO:0000313" key="3">
    <source>
        <dbReference type="Proteomes" id="UP001189429"/>
    </source>
</evidence>
<feature type="non-terminal residue" evidence="2">
    <location>
        <position position="197"/>
    </location>
</feature>
<keyword evidence="3" id="KW-1185">Reference proteome</keyword>